<dbReference type="InterPro" id="IPR051159">
    <property type="entry name" value="Hexapeptide_acetyltransf"/>
</dbReference>
<organism evidence="5 6">
    <name type="scientific">Chryseobacterium profundimaris</name>
    <dbReference type="NCBI Taxonomy" id="1387275"/>
    <lineage>
        <taxon>Bacteria</taxon>
        <taxon>Pseudomonadati</taxon>
        <taxon>Bacteroidota</taxon>
        <taxon>Flavobacteriia</taxon>
        <taxon>Flavobacteriales</taxon>
        <taxon>Weeksellaceae</taxon>
        <taxon>Chryseobacterium group</taxon>
        <taxon>Chryseobacterium</taxon>
    </lineage>
</organism>
<reference evidence="5 6" key="1">
    <citation type="submission" date="2017-05" db="EMBL/GenBank/DDBJ databases">
        <authorList>
            <person name="Varghese N."/>
            <person name="Submissions S."/>
        </authorList>
    </citation>
    <scope>NUCLEOTIDE SEQUENCE [LARGE SCALE GENOMIC DNA]</scope>
    <source>
        <strain evidence="5 6">DSM 28214</strain>
    </source>
</reference>
<keyword evidence="4" id="KW-0012">Acyltransferase</keyword>
<protein>
    <submittedName>
        <fullName evidence="5">Transferase hexapeptide (Six repeat-containing protein)</fullName>
    </submittedName>
</protein>
<dbReference type="PANTHER" id="PTHR23416:SF23">
    <property type="entry name" value="ACETYLTRANSFERASE C18B11.09C-RELATED"/>
    <property type="match status" value="1"/>
</dbReference>
<name>A0ABY1NR37_9FLAO</name>
<dbReference type="CDD" id="cd04647">
    <property type="entry name" value="LbH_MAT_like"/>
    <property type="match status" value="1"/>
</dbReference>
<gene>
    <name evidence="5" type="ORF">SAMN06264346_103153</name>
</gene>
<evidence type="ECO:0000256" key="2">
    <source>
        <dbReference type="ARBA" id="ARBA00022679"/>
    </source>
</evidence>
<keyword evidence="6" id="KW-1185">Reference proteome</keyword>
<dbReference type="InterPro" id="IPR011004">
    <property type="entry name" value="Trimer_LpxA-like_sf"/>
</dbReference>
<dbReference type="Proteomes" id="UP001157960">
    <property type="component" value="Unassembled WGS sequence"/>
</dbReference>
<dbReference type="EMBL" id="FXTZ01000003">
    <property type="protein sequence ID" value="SMP15470.1"/>
    <property type="molecule type" value="Genomic_DNA"/>
</dbReference>
<dbReference type="InterPro" id="IPR001451">
    <property type="entry name" value="Hexapep"/>
</dbReference>
<dbReference type="GO" id="GO:0016740">
    <property type="term" value="F:transferase activity"/>
    <property type="evidence" value="ECO:0007669"/>
    <property type="project" value="UniProtKB-KW"/>
</dbReference>
<dbReference type="RefSeq" id="WP_283421673.1">
    <property type="nucleotide sequence ID" value="NZ_FXTZ01000003.1"/>
</dbReference>
<evidence type="ECO:0000313" key="5">
    <source>
        <dbReference type="EMBL" id="SMP15470.1"/>
    </source>
</evidence>
<comment type="caution">
    <text evidence="5">The sequence shown here is derived from an EMBL/GenBank/DDBJ whole genome shotgun (WGS) entry which is preliminary data.</text>
</comment>
<sequence length="171" mass="19331">MVEKIKNLYRKYFWSDERYARFIGVKIGKNCRIATRFFGSEPYLIEIGNHVQITQHVRFSNHGGGWVLREKYPDFDFFGKIKVGNNVYIGNSSIILAGVTIGDNVIVGAGSVVTKSIPSGSIVGGNPAKIITTIENFENTYIKYNVKTKKLNAQEKKEVLMKLSEDMFINK</sequence>
<dbReference type="InterPro" id="IPR018357">
    <property type="entry name" value="Hexapep_transf_CS"/>
</dbReference>
<evidence type="ECO:0000256" key="1">
    <source>
        <dbReference type="ARBA" id="ARBA00007274"/>
    </source>
</evidence>
<keyword evidence="2 5" id="KW-0808">Transferase</keyword>
<evidence type="ECO:0000313" key="6">
    <source>
        <dbReference type="Proteomes" id="UP001157960"/>
    </source>
</evidence>
<keyword evidence="3" id="KW-0677">Repeat</keyword>
<proteinExistence type="inferred from homology"/>
<evidence type="ECO:0000256" key="4">
    <source>
        <dbReference type="ARBA" id="ARBA00023315"/>
    </source>
</evidence>
<dbReference type="PANTHER" id="PTHR23416">
    <property type="entry name" value="SIALIC ACID SYNTHASE-RELATED"/>
    <property type="match status" value="1"/>
</dbReference>
<dbReference type="PROSITE" id="PS00101">
    <property type="entry name" value="HEXAPEP_TRANSFERASES"/>
    <property type="match status" value="1"/>
</dbReference>
<dbReference type="SUPFAM" id="SSF51161">
    <property type="entry name" value="Trimeric LpxA-like enzymes"/>
    <property type="match status" value="1"/>
</dbReference>
<dbReference type="Gene3D" id="2.160.10.10">
    <property type="entry name" value="Hexapeptide repeat proteins"/>
    <property type="match status" value="1"/>
</dbReference>
<evidence type="ECO:0000256" key="3">
    <source>
        <dbReference type="ARBA" id="ARBA00022737"/>
    </source>
</evidence>
<accession>A0ABY1NR37</accession>
<dbReference type="Pfam" id="PF00132">
    <property type="entry name" value="Hexapep"/>
    <property type="match status" value="1"/>
</dbReference>
<comment type="similarity">
    <text evidence="1">Belongs to the transferase hexapeptide repeat family.</text>
</comment>